<feature type="domain" description="Protein kinase" evidence="1">
    <location>
        <begin position="13"/>
        <end position="301"/>
    </location>
</feature>
<dbReference type="InterPro" id="IPR000719">
    <property type="entry name" value="Prot_kinase_dom"/>
</dbReference>
<dbReference type="PANTHER" id="PTHR44329">
    <property type="entry name" value="SERINE/THREONINE-PROTEIN KINASE TNNI3K-RELATED"/>
    <property type="match status" value="1"/>
</dbReference>
<dbReference type="Proteomes" id="UP001499854">
    <property type="component" value="Unassembled WGS sequence"/>
</dbReference>
<accession>A0ABN2R015</accession>
<keyword evidence="3" id="KW-1185">Reference proteome</keyword>
<dbReference type="Gene3D" id="1.10.510.10">
    <property type="entry name" value="Transferase(Phosphotransferase) domain 1"/>
    <property type="match status" value="1"/>
</dbReference>
<dbReference type="InterPro" id="IPR011009">
    <property type="entry name" value="Kinase-like_dom_sf"/>
</dbReference>
<organism evidence="2 3">
    <name type="scientific">Catenulispora subtropica</name>
    <dbReference type="NCBI Taxonomy" id="450798"/>
    <lineage>
        <taxon>Bacteria</taxon>
        <taxon>Bacillati</taxon>
        <taxon>Actinomycetota</taxon>
        <taxon>Actinomycetes</taxon>
        <taxon>Catenulisporales</taxon>
        <taxon>Catenulisporaceae</taxon>
        <taxon>Catenulispora</taxon>
    </lineage>
</organism>
<protein>
    <recommendedName>
        <fullName evidence="1">Protein kinase domain-containing protein</fullName>
    </recommendedName>
</protein>
<reference evidence="2 3" key="1">
    <citation type="journal article" date="2019" name="Int. J. Syst. Evol. Microbiol.">
        <title>The Global Catalogue of Microorganisms (GCM) 10K type strain sequencing project: providing services to taxonomists for standard genome sequencing and annotation.</title>
        <authorList>
            <consortium name="The Broad Institute Genomics Platform"/>
            <consortium name="The Broad Institute Genome Sequencing Center for Infectious Disease"/>
            <person name="Wu L."/>
            <person name="Ma J."/>
        </authorList>
    </citation>
    <scope>NUCLEOTIDE SEQUENCE [LARGE SCALE GENOMIC DNA]</scope>
    <source>
        <strain evidence="2 3">JCM 16013</strain>
    </source>
</reference>
<dbReference type="RefSeq" id="WP_344656414.1">
    <property type="nucleotide sequence ID" value="NZ_BAAAQM010000007.1"/>
</dbReference>
<dbReference type="EMBL" id="BAAAQM010000007">
    <property type="protein sequence ID" value="GAA1961256.1"/>
    <property type="molecule type" value="Genomic_DNA"/>
</dbReference>
<evidence type="ECO:0000313" key="2">
    <source>
        <dbReference type="EMBL" id="GAA1961256.1"/>
    </source>
</evidence>
<dbReference type="InterPro" id="IPR051681">
    <property type="entry name" value="Ser/Thr_Kinases-Pseudokinases"/>
</dbReference>
<comment type="caution">
    <text evidence="2">The sequence shown here is derived from an EMBL/GenBank/DDBJ whole genome shotgun (WGS) entry which is preliminary data.</text>
</comment>
<name>A0ABN2R015_9ACTN</name>
<proteinExistence type="predicted"/>
<gene>
    <name evidence="2" type="ORF">GCM10009838_17250</name>
</gene>
<sequence>MPIEAVTADGGSLTLTDRVGAGAQGGVYRVQGSPLLAKLVVGAGDPASIAHKLDRMVRQGRAPRTVRLLGDGAEPPRTAWPLARIATRSGSATGFLMADLHHWYVPFDVFFAPQRRRAVFPAASWALGLAAARELSRLVADLHAEHYVIGDLTAGNLWLDAGGRVAVSDVDSFQFTDGEAFFACRVRTPGYTAPELVADPDLPPDENTDRFALGILIHRLLMCGVHPFAGVAPDGEYRGLDGNAVLGRTRLLAPAAVRMPAGTPPVAVLPRPVRALLKRCFGPGGAAPRSRPSAQEWDAVLSACSASRMVRQCLSVSSHCYPAETPWCPWCDLRAVGVDCFPPPEGHR</sequence>
<evidence type="ECO:0000313" key="3">
    <source>
        <dbReference type="Proteomes" id="UP001499854"/>
    </source>
</evidence>
<dbReference type="PROSITE" id="PS50011">
    <property type="entry name" value="PROTEIN_KINASE_DOM"/>
    <property type="match status" value="1"/>
</dbReference>
<evidence type="ECO:0000259" key="1">
    <source>
        <dbReference type="PROSITE" id="PS50011"/>
    </source>
</evidence>
<dbReference type="SUPFAM" id="SSF56112">
    <property type="entry name" value="Protein kinase-like (PK-like)"/>
    <property type="match status" value="1"/>
</dbReference>